<dbReference type="InterPro" id="IPR033467">
    <property type="entry name" value="Tesmin/TSO1-like_CXC"/>
</dbReference>
<dbReference type="InterPro" id="IPR032043">
    <property type="entry name" value="Msl2_Znf-RING"/>
</dbReference>
<dbReference type="Pfam" id="PF16682">
    <property type="entry name" value="MSL2-CXC"/>
    <property type="match status" value="1"/>
</dbReference>
<dbReference type="InterPro" id="IPR037922">
    <property type="entry name" value="MSL2"/>
</dbReference>
<dbReference type="GO" id="GO:0016567">
    <property type="term" value="P:protein ubiquitination"/>
    <property type="evidence" value="ECO:0007669"/>
    <property type="project" value="TreeGrafter"/>
</dbReference>
<dbReference type="CDD" id="cd13122">
    <property type="entry name" value="MSL2_CXC"/>
    <property type="match status" value="1"/>
</dbReference>
<feature type="compositionally biased region" description="Basic and acidic residues" evidence="2">
    <location>
        <begin position="323"/>
        <end position="345"/>
    </location>
</feature>
<evidence type="ECO:0000313" key="5">
    <source>
        <dbReference type="Proteomes" id="UP001283361"/>
    </source>
</evidence>
<evidence type="ECO:0000313" key="4">
    <source>
        <dbReference type="EMBL" id="KAK3749358.1"/>
    </source>
</evidence>
<feature type="region of interest" description="Disordered" evidence="2">
    <location>
        <begin position="165"/>
        <end position="208"/>
    </location>
</feature>
<dbReference type="Gene3D" id="3.30.40.10">
    <property type="entry name" value="Zinc/RING finger domain, C3HC4 (zinc finger)"/>
    <property type="match status" value="1"/>
</dbReference>
<dbReference type="CDD" id="cd16522">
    <property type="entry name" value="RING-HC_MSL2"/>
    <property type="match status" value="1"/>
</dbReference>
<comment type="caution">
    <text evidence="4">The sequence shown here is derived from an EMBL/GenBank/DDBJ whole genome shotgun (WGS) entry which is preliminary data.</text>
</comment>
<dbReference type="GO" id="GO:0061630">
    <property type="term" value="F:ubiquitin protein ligase activity"/>
    <property type="evidence" value="ECO:0007669"/>
    <property type="project" value="InterPro"/>
</dbReference>
<name>A0AAE1D0E0_9GAST</name>
<proteinExistence type="inferred from homology"/>
<reference evidence="4" key="1">
    <citation type="journal article" date="2023" name="G3 (Bethesda)">
        <title>A reference genome for the long-term kleptoplast-retaining sea slug Elysia crispata morphotype clarki.</title>
        <authorList>
            <person name="Eastman K.E."/>
            <person name="Pendleton A.L."/>
            <person name="Shaikh M.A."/>
            <person name="Suttiyut T."/>
            <person name="Ogas R."/>
            <person name="Tomko P."/>
            <person name="Gavelis G."/>
            <person name="Widhalm J.R."/>
            <person name="Wisecaver J.H."/>
        </authorList>
    </citation>
    <scope>NUCLEOTIDE SEQUENCE</scope>
    <source>
        <strain evidence="4">ECLA1</strain>
    </source>
</reference>
<accession>A0AAE1D0E0</accession>
<organism evidence="4 5">
    <name type="scientific">Elysia crispata</name>
    <name type="common">lettuce slug</name>
    <dbReference type="NCBI Taxonomy" id="231223"/>
    <lineage>
        <taxon>Eukaryota</taxon>
        <taxon>Metazoa</taxon>
        <taxon>Spiralia</taxon>
        <taxon>Lophotrochozoa</taxon>
        <taxon>Mollusca</taxon>
        <taxon>Gastropoda</taxon>
        <taxon>Heterobranchia</taxon>
        <taxon>Euthyneura</taxon>
        <taxon>Panpulmonata</taxon>
        <taxon>Sacoglossa</taxon>
        <taxon>Placobranchoidea</taxon>
        <taxon>Plakobranchidae</taxon>
        <taxon>Elysia</taxon>
    </lineage>
</organism>
<dbReference type="AlphaFoldDB" id="A0AAE1D0E0"/>
<evidence type="ECO:0000256" key="2">
    <source>
        <dbReference type="SAM" id="MobiDB-lite"/>
    </source>
</evidence>
<dbReference type="InterPro" id="IPR013083">
    <property type="entry name" value="Znf_RING/FYVE/PHD"/>
</dbReference>
<feature type="compositionally biased region" description="Low complexity" evidence="2">
    <location>
        <begin position="180"/>
        <end position="194"/>
    </location>
</feature>
<keyword evidence="5" id="KW-1185">Reference proteome</keyword>
<evidence type="ECO:0000259" key="3">
    <source>
        <dbReference type="PROSITE" id="PS52051"/>
    </source>
</evidence>
<dbReference type="Pfam" id="PF16685">
    <property type="entry name" value="zf-RING_10"/>
    <property type="match status" value="1"/>
</dbReference>
<keyword evidence="1" id="KW-0539">Nucleus</keyword>
<dbReference type="PANTHER" id="PTHR16048:SF3">
    <property type="entry name" value="E3 UBIQUITIN-PROTEIN LIGASE MSL2"/>
    <property type="match status" value="1"/>
</dbReference>
<evidence type="ECO:0000256" key="1">
    <source>
        <dbReference type="PROSITE-ProRule" id="PRU01396"/>
    </source>
</evidence>
<dbReference type="PANTHER" id="PTHR16048">
    <property type="entry name" value="MSL2-RELATED"/>
    <property type="match status" value="1"/>
</dbReference>
<dbReference type="SMART" id="SM01114">
    <property type="entry name" value="CXC"/>
    <property type="match status" value="1"/>
</dbReference>
<dbReference type="GO" id="GO:0072487">
    <property type="term" value="C:MSL complex"/>
    <property type="evidence" value="ECO:0007669"/>
    <property type="project" value="UniProtKB-UniRule"/>
</dbReference>
<gene>
    <name evidence="4" type="ORF">RRG08_056237</name>
</gene>
<sequence length="530" mass="59925">MDAYNFYICTVRYVMSANPEDKSSWSEIFKYLPSLRQMVSCFVCGNIAFRPQGPDHNVCLHFVCESCKGGKMRLKPSCSWCKDHDAFVDNKRVSLLINCFKRLCLYISSSSLGRELINATVNGHGNEADKVLKIIEEVGNFEDEITLTPPPQKMPKISKLLSQHVKPKQSSDLIFKPSTSNKSRSRSSQQRNKSITQVKRGRPSSVAKSIATATVKARSNVAHHVKRLKKKALSTQVKKTSPGTISFARRRHINKSQTLNSSSYLISNRPHRERNGKYSIGQLWRETFLEEDHRDVLYPDSGIEVGNSSDQDQCIQPSSLEPLQDKSELERTNKEIEVSHKETRSHSLHHPNSKNVTVTFENAVTSSTDVNTNDKDNAENKPRLMLTISKKAMAHYPNSRRGMRSTINSAFVVRKKPKTSELPLSRHNINKKERALVSRQTHSRNSKSKTAIDICKCARFKQPNHLTCFGQKCPCYSEKRACVECLCNGCKNPLRVSPDSAPPLMRFVRETADVSAHNRSMPRLSPIPKV</sequence>
<feature type="compositionally biased region" description="Polar residues" evidence="2">
    <location>
        <begin position="306"/>
        <end position="321"/>
    </location>
</feature>
<dbReference type="EMBL" id="JAWDGP010005946">
    <property type="protein sequence ID" value="KAK3749358.1"/>
    <property type="molecule type" value="Genomic_DNA"/>
</dbReference>
<dbReference type="PROSITE" id="PS52051">
    <property type="entry name" value="CXC_MSL2"/>
    <property type="match status" value="1"/>
</dbReference>
<dbReference type="Proteomes" id="UP001283361">
    <property type="component" value="Unassembled WGS sequence"/>
</dbReference>
<dbReference type="InterPro" id="IPR032049">
    <property type="entry name" value="Msl2-CXC"/>
</dbReference>
<protein>
    <recommendedName>
        <fullName evidence="3">CXC MSL2-type domain-containing protein</fullName>
    </recommendedName>
</protein>
<feature type="domain" description="CXC MSL2-type" evidence="3">
    <location>
        <begin position="450"/>
        <end position="500"/>
    </location>
</feature>
<comment type="similarity">
    <text evidence="1">Belongs to the MSL2 family.</text>
</comment>
<feature type="region of interest" description="Disordered" evidence="2">
    <location>
        <begin position="300"/>
        <end position="357"/>
    </location>
</feature>
<keyword evidence="1" id="KW-0158">Chromosome</keyword>